<accession>A0ABP1DC21</accession>
<evidence type="ECO:0000313" key="2">
    <source>
        <dbReference type="Proteomes" id="UP001497453"/>
    </source>
</evidence>
<sequence>MLHGLLRSFLSSACHTDVWGVVPTFPPHFVLIFSGDPEVDTLVIGLPASLHDKAYLISSFSWPDQGCVPLSFARFLKTLQTRSDDLRHVSHEAGVGKVTPPKGVKRLFAYL</sequence>
<keyword evidence="2" id="KW-1185">Reference proteome</keyword>
<dbReference type="Proteomes" id="UP001497453">
    <property type="component" value="Chromosome 3"/>
</dbReference>
<gene>
    <name evidence="1" type="ORF">GFSPODELE1_LOCUS5420</name>
</gene>
<proteinExistence type="predicted"/>
<dbReference type="EMBL" id="OZ037946">
    <property type="protein sequence ID" value="CAL1705421.1"/>
    <property type="molecule type" value="Genomic_DNA"/>
</dbReference>
<protein>
    <submittedName>
        <fullName evidence="1">Uncharacterized protein</fullName>
    </submittedName>
</protein>
<name>A0ABP1DC21_9APHY</name>
<evidence type="ECO:0000313" key="1">
    <source>
        <dbReference type="EMBL" id="CAL1705421.1"/>
    </source>
</evidence>
<organism evidence="1 2">
    <name type="scientific">Somion occarium</name>
    <dbReference type="NCBI Taxonomy" id="3059160"/>
    <lineage>
        <taxon>Eukaryota</taxon>
        <taxon>Fungi</taxon>
        <taxon>Dikarya</taxon>
        <taxon>Basidiomycota</taxon>
        <taxon>Agaricomycotina</taxon>
        <taxon>Agaricomycetes</taxon>
        <taxon>Polyporales</taxon>
        <taxon>Cerrenaceae</taxon>
        <taxon>Somion</taxon>
    </lineage>
</organism>
<reference evidence="2" key="1">
    <citation type="submission" date="2024-04" db="EMBL/GenBank/DDBJ databases">
        <authorList>
            <person name="Shaw F."/>
            <person name="Minotto A."/>
        </authorList>
    </citation>
    <scope>NUCLEOTIDE SEQUENCE [LARGE SCALE GENOMIC DNA]</scope>
</reference>